<feature type="compositionally biased region" description="Gly residues" evidence="1">
    <location>
        <begin position="573"/>
        <end position="583"/>
    </location>
</feature>
<dbReference type="Proteomes" id="UP000813461">
    <property type="component" value="Unassembled WGS sequence"/>
</dbReference>
<feature type="compositionally biased region" description="Low complexity" evidence="1">
    <location>
        <begin position="27"/>
        <end position="41"/>
    </location>
</feature>
<dbReference type="OrthoDB" id="283575at2759"/>
<accession>A0A8K0QYC5</accession>
<feature type="region of interest" description="Disordered" evidence="1">
    <location>
        <begin position="252"/>
        <end position="293"/>
    </location>
</feature>
<comment type="caution">
    <text evidence="5">The sequence shown here is derived from an EMBL/GenBank/DDBJ whole genome shotgun (WGS) entry which is preliminary data.</text>
</comment>
<name>A0A8K0QYC5_9PLEO</name>
<feature type="transmembrane region" description="Helical" evidence="2">
    <location>
        <begin position="531"/>
        <end position="557"/>
    </location>
</feature>
<dbReference type="AlphaFoldDB" id="A0A8K0QYC5"/>
<dbReference type="EMBL" id="JAGMVJ010000017">
    <property type="protein sequence ID" value="KAH7078374.1"/>
    <property type="molecule type" value="Genomic_DNA"/>
</dbReference>
<feature type="region of interest" description="Disordered" evidence="1">
    <location>
        <begin position="752"/>
        <end position="773"/>
    </location>
</feature>
<organism evidence="5 6">
    <name type="scientific">Paraphoma chrysanthemicola</name>
    <dbReference type="NCBI Taxonomy" id="798071"/>
    <lineage>
        <taxon>Eukaryota</taxon>
        <taxon>Fungi</taxon>
        <taxon>Dikarya</taxon>
        <taxon>Ascomycota</taxon>
        <taxon>Pezizomycotina</taxon>
        <taxon>Dothideomycetes</taxon>
        <taxon>Pleosporomycetidae</taxon>
        <taxon>Pleosporales</taxon>
        <taxon>Pleosporineae</taxon>
        <taxon>Phaeosphaeriaceae</taxon>
        <taxon>Paraphoma</taxon>
    </lineage>
</organism>
<evidence type="ECO:0000313" key="5">
    <source>
        <dbReference type="EMBL" id="KAH7078374.1"/>
    </source>
</evidence>
<dbReference type="PANTHER" id="PTHR17178:SF0">
    <property type="entry name" value="SERGLYCIN"/>
    <property type="match status" value="1"/>
</dbReference>
<gene>
    <name evidence="5" type="ORF">FB567DRAFT_450244</name>
</gene>
<feature type="region of interest" description="Disordered" evidence="1">
    <location>
        <begin position="1"/>
        <end position="225"/>
    </location>
</feature>
<feature type="region of interest" description="Disordered" evidence="1">
    <location>
        <begin position="564"/>
        <end position="595"/>
    </location>
</feature>
<feature type="region of interest" description="Disordered" evidence="1">
    <location>
        <begin position="469"/>
        <end position="521"/>
    </location>
</feature>
<dbReference type="InterPro" id="IPR000742">
    <property type="entry name" value="EGF"/>
</dbReference>
<feature type="compositionally biased region" description="Polar residues" evidence="1">
    <location>
        <begin position="279"/>
        <end position="289"/>
    </location>
</feature>
<protein>
    <recommendedName>
        <fullName evidence="3 4">EGF-like domain-containing protein</fullName>
    </recommendedName>
</protein>
<evidence type="ECO:0000256" key="2">
    <source>
        <dbReference type="SAM" id="Phobius"/>
    </source>
</evidence>
<sequence>MSYDQRGRPVGAPGPRTDGDAQKGSVRAARQRMQAAQMRNQLPDTSKIIGLPQRPNQLVSQYSTQSRAEQQRSTPAGRRDDVDSVSPPPQWPLPNEAAPPIDSNPAIPPRSPKRLQQPQPIARPLSDDFPIQQLSPGYGQPASPDYLQPPSAQYGQRYQNDEMFSPSSYRSSRPLTTSSAASEASSLGSIPDFPVPQPPLSAQQQVRRVPGLGPPPSARRGPSSYYTQMSYVSPIVEESEGRSDVFQSRHGSFASSNVFPSRNDDYYPNDDYASDDESTITSERGTISPSDPDDRRILVQQSPALVRQASLGRRTKPSLMTIKSVDSLDNKKGAGKMKAGVGAAALGGAMLAASHGKIADVASSSSESLNSVQRATNASGGFGHPLQQEMRPATLAERAGMRRPPKLDIDAVRDAEARGSLTSLPELIRRATRLAANLDRGKTASRLGLDFWEAGAPERKDVRQSGLSDMLAAFPPPGQDTPLRSGTPNATNNRMSKWPSAGDDSRGGVTDSRMNNEKSGRRRRCCGMPMWTFVTLLIVLLFIIAAAVVIPVVLVVIPNQNKANSSAAQDGQGNNGGGSGSGGSNSRTSAMPAPTLAPGNSQCDGLISCQNGGIPILNSDRTCNCVCINGFTGTQCTNNDATGCATTSIAGAANNATMGTAISRLIGNDADDFAVPLNSTRVLSLFSELSLSCAAQNALVTFNGLASRSDSHFLHSLNLRHTLEPSRSLPVLHHLHPAQAPELNVKRQAIGEPGRSTGEKAAQPSATPTLPVSSNQTAVDFARVGVLFSLQESGELDVAAKAQEAVQNFLTNNRNGNSATNAINMGPFRMDLVQLTISFNNGTTIRATPSPSSSSS</sequence>
<dbReference type="PANTHER" id="PTHR17178">
    <property type="entry name" value="SECRETORY GRANULE PROTEOGLYCAN CORE PROTEIN"/>
    <property type="match status" value="1"/>
</dbReference>
<dbReference type="PROSITE" id="PS00022">
    <property type="entry name" value="EGF_1"/>
    <property type="match status" value="1"/>
</dbReference>
<evidence type="ECO:0000256" key="1">
    <source>
        <dbReference type="SAM" id="MobiDB-lite"/>
    </source>
</evidence>
<evidence type="ECO:0000313" key="6">
    <source>
        <dbReference type="Proteomes" id="UP000813461"/>
    </source>
</evidence>
<feature type="compositionally biased region" description="Polar residues" evidence="1">
    <location>
        <begin position="482"/>
        <end position="495"/>
    </location>
</feature>
<keyword evidence="2" id="KW-1133">Transmembrane helix</keyword>
<feature type="compositionally biased region" description="Polar residues" evidence="1">
    <location>
        <begin position="54"/>
        <end position="74"/>
    </location>
</feature>
<dbReference type="PROSITE" id="PS01186">
    <property type="entry name" value="EGF_2"/>
    <property type="match status" value="1"/>
</dbReference>
<reference evidence="5" key="1">
    <citation type="journal article" date="2021" name="Nat. Commun.">
        <title>Genetic determinants of endophytism in the Arabidopsis root mycobiome.</title>
        <authorList>
            <person name="Mesny F."/>
            <person name="Miyauchi S."/>
            <person name="Thiergart T."/>
            <person name="Pickel B."/>
            <person name="Atanasova L."/>
            <person name="Karlsson M."/>
            <person name="Huettel B."/>
            <person name="Barry K.W."/>
            <person name="Haridas S."/>
            <person name="Chen C."/>
            <person name="Bauer D."/>
            <person name="Andreopoulos W."/>
            <person name="Pangilinan J."/>
            <person name="LaButti K."/>
            <person name="Riley R."/>
            <person name="Lipzen A."/>
            <person name="Clum A."/>
            <person name="Drula E."/>
            <person name="Henrissat B."/>
            <person name="Kohler A."/>
            <person name="Grigoriev I.V."/>
            <person name="Martin F.M."/>
            <person name="Hacquard S."/>
        </authorList>
    </citation>
    <scope>NUCLEOTIDE SEQUENCE</scope>
    <source>
        <strain evidence="5">MPI-SDFR-AT-0120</strain>
    </source>
</reference>
<feature type="compositionally biased region" description="Polar residues" evidence="1">
    <location>
        <begin position="165"/>
        <end position="177"/>
    </location>
</feature>
<evidence type="ECO:0000259" key="4">
    <source>
        <dbReference type="PROSITE" id="PS01186"/>
    </source>
</evidence>
<keyword evidence="2" id="KW-0472">Membrane</keyword>
<keyword evidence="2" id="KW-0812">Transmembrane</keyword>
<feature type="compositionally biased region" description="Polar residues" evidence="1">
    <location>
        <begin position="764"/>
        <end position="773"/>
    </location>
</feature>
<keyword evidence="6" id="KW-1185">Reference proteome</keyword>
<proteinExistence type="predicted"/>
<evidence type="ECO:0000259" key="3">
    <source>
        <dbReference type="PROSITE" id="PS00022"/>
    </source>
</evidence>
<feature type="domain" description="EGF-like" evidence="3 4">
    <location>
        <begin position="625"/>
        <end position="636"/>
    </location>
</feature>